<sequence>MKRKATRNFDLRIRLDNNKWKVVKLEEGKVITPAKLKELNPRQIRDYTEPVGEVDLSFLSTEDKRYYRKHKSNPDMDWALDILSYPPTK</sequence>
<dbReference type="EMBL" id="KJ019058">
    <property type="protein sequence ID" value="AIX21382.1"/>
    <property type="molecule type" value="Genomic_DNA"/>
</dbReference>
<gene>
    <name evidence="1" type="ORF">Syn7803C8_58</name>
</gene>
<accession>A0A0E3F3U7</accession>
<name>A0A0E3F3U7_9CAUD</name>
<evidence type="ECO:0000313" key="2">
    <source>
        <dbReference type="Proteomes" id="UP000185321"/>
    </source>
</evidence>
<dbReference type="Proteomes" id="UP000185321">
    <property type="component" value="Segment"/>
</dbReference>
<reference evidence="1 2" key="1">
    <citation type="submission" date="2013-12" db="EMBL/GenBank/DDBJ databases">
        <title>Ecological redundancy of diverse viral populations within a natural community.</title>
        <authorList>
            <person name="Gregory A.C."/>
            <person name="LaButti K."/>
            <person name="Copeland A."/>
            <person name="Woyke T."/>
            <person name="Sullivan M.B."/>
        </authorList>
    </citation>
    <scope>NUCLEOTIDE SEQUENCE [LARGE SCALE GENOMIC DNA]</scope>
    <source>
        <strain evidence="1">Syn7803C8</strain>
    </source>
</reference>
<keyword evidence="2" id="KW-1185">Reference proteome</keyword>
<proteinExistence type="predicted"/>
<evidence type="ECO:0000313" key="1">
    <source>
        <dbReference type="EMBL" id="AIX21382.1"/>
    </source>
</evidence>
<organism evidence="1 2">
    <name type="scientific">Synechococcus phage ACG-2014f_Syn7803C8</name>
    <dbReference type="NCBI Taxonomy" id="2790336"/>
    <lineage>
        <taxon>Viruses</taxon>
        <taxon>Duplodnaviria</taxon>
        <taxon>Heunggongvirae</taxon>
        <taxon>Uroviricota</taxon>
        <taxon>Caudoviricetes</taxon>
        <taxon>Pantevenvirales</taxon>
        <taxon>Kyanoviridae</taxon>
        <taxon>Atlauavirus</taxon>
        <taxon>Atlauavirus tusconc8</taxon>
    </lineage>
</organism>
<protein>
    <submittedName>
        <fullName evidence="1">Uncharacterized protein</fullName>
    </submittedName>
</protein>